<feature type="transmembrane region" description="Helical" evidence="8">
    <location>
        <begin position="113"/>
        <end position="134"/>
    </location>
</feature>
<dbReference type="EMBL" id="JAAZWO010000041">
    <property type="protein sequence ID" value="MBC2399954.1"/>
    <property type="molecule type" value="Genomic_DNA"/>
</dbReference>
<keyword evidence="5 8" id="KW-0812">Transmembrane</keyword>
<keyword evidence="10" id="KW-1185">Reference proteome</keyword>
<keyword evidence="7 8" id="KW-0472">Membrane</keyword>
<feature type="transmembrane region" description="Helical" evidence="8">
    <location>
        <begin position="269"/>
        <end position="292"/>
    </location>
</feature>
<dbReference type="InterPro" id="IPR004761">
    <property type="entry name" value="Spore_GerAB"/>
</dbReference>
<protein>
    <submittedName>
        <fullName evidence="9">GerAB/ArcD/ProY family transporter</fullName>
    </submittedName>
</protein>
<keyword evidence="6 8" id="KW-1133">Transmembrane helix</keyword>
<dbReference type="GO" id="GO:0009847">
    <property type="term" value="P:spore germination"/>
    <property type="evidence" value="ECO:0007669"/>
    <property type="project" value="InterPro"/>
</dbReference>
<dbReference type="RefSeq" id="WP_051593369.1">
    <property type="nucleotide sequence ID" value="NZ_JAAZWO010000041.1"/>
</dbReference>
<evidence type="ECO:0000256" key="8">
    <source>
        <dbReference type="SAM" id="Phobius"/>
    </source>
</evidence>
<feature type="transmembrane region" description="Helical" evidence="8">
    <location>
        <begin position="332"/>
        <end position="352"/>
    </location>
</feature>
<evidence type="ECO:0000256" key="1">
    <source>
        <dbReference type="ARBA" id="ARBA00004141"/>
    </source>
</evidence>
<evidence type="ECO:0000256" key="5">
    <source>
        <dbReference type="ARBA" id="ARBA00022692"/>
    </source>
</evidence>
<comment type="similarity">
    <text evidence="2">Belongs to the amino acid-polyamine-organocation (APC) superfamily. Spore germination protein (SGP) (TC 2.A.3.9) family.</text>
</comment>
<dbReference type="Gene3D" id="1.20.1740.10">
    <property type="entry name" value="Amino acid/polyamine transporter I"/>
    <property type="match status" value="1"/>
</dbReference>
<keyword evidence="3" id="KW-0813">Transport</keyword>
<proteinExistence type="inferred from homology"/>
<accession>A0A923J2J4</accession>
<evidence type="ECO:0000256" key="3">
    <source>
        <dbReference type="ARBA" id="ARBA00022448"/>
    </source>
</evidence>
<comment type="caution">
    <text evidence="9">The sequence shown here is derived from an EMBL/GenBank/DDBJ whole genome shotgun (WGS) entry which is preliminary data.</text>
</comment>
<reference evidence="9 10" key="1">
    <citation type="submission" date="2020-04" db="EMBL/GenBank/DDBJ databases">
        <title>Genomic insights into acetone-butanol-ethanol (ABE) fermentation by sequencing solventogenic clostridia strains.</title>
        <authorList>
            <person name="Brown S."/>
        </authorList>
    </citation>
    <scope>NUCLEOTIDE SEQUENCE [LARGE SCALE GENOMIC DNA]</scope>
    <source>
        <strain evidence="9 10">DJ011</strain>
    </source>
</reference>
<dbReference type="Proteomes" id="UP000563151">
    <property type="component" value="Unassembled WGS sequence"/>
</dbReference>
<evidence type="ECO:0000313" key="10">
    <source>
        <dbReference type="Proteomes" id="UP000563151"/>
    </source>
</evidence>
<name>A0A923J2J4_CLOTT</name>
<evidence type="ECO:0000256" key="2">
    <source>
        <dbReference type="ARBA" id="ARBA00007998"/>
    </source>
</evidence>
<dbReference type="PANTHER" id="PTHR34975:SF2">
    <property type="entry name" value="SPORE GERMINATION PROTEIN A2"/>
    <property type="match status" value="1"/>
</dbReference>
<dbReference type="PANTHER" id="PTHR34975">
    <property type="entry name" value="SPORE GERMINATION PROTEIN A2"/>
    <property type="match status" value="1"/>
</dbReference>
<feature type="transmembrane region" description="Helical" evidence="8">
    <location>
        <begin position="304"/>
        <end position="320"/>
    </location>
</feature>
<evidence type="ECO:0000256" key="7">
    <source>
        <dbReference type="ARBA" id="ARBA00023136"/>
    </source>
</evidence>
<feature type="transmembrane region" description="Helical" evidence="8">
    <location>
        <begin position="183"/>
        <end position="204"/>
    </location>
</feature>
<comment type="subcellular location">
    <subcellularLocation>
        <location evidence="1">Membrane</location>
        <topology evidence="1">Multi-pass membrane protein</topology>
    </subcellularLocation>
</comment>
<dbReference type="GO" id="GO:0016020">
    <property type="term" value="C:membrane"/>
    <property type="evidence" value="ECO:0007669"/>
    <property type="project" value="UniProtKB-SubCell"/>
</dbReference>
<gene>
    <name evidence="9" type="ORF">HGG79_19640</name>
</gene>
<feature type="transmembrane region" description="Helical" evidence="8">
    <location>
        <begin position="216"/>
        <end position="239"/>
    </location>
</feature>
<feature type="transmembrane region" description="Helical" evidence="8">
    <location>
        <begin position="141"/>
        <end position="163"/>
    </location>
</feature>
<organism evidence="9 10">
    <name type="scientific">Clostridium tetanomorphum</name>
    <dbReference type="NCBI Taxonomy" id="1553"/>
    <lineage>
        <taxon>Bacteria</taxon>
        <taxon>Bacillati</taxon>
        <taxon>Bacillota</taxon>
        <taxon>Clostridia</taxon>
        <taxon>Eubacteriales</taxon>
        <taxon>Clostridiaceae</taxon>
        <taxon>Clostridium</taxon>
    </lineage>
</organism>
<dbReference type="AlphaFoldDB" id="A0A923J2J4"/>
<evidence type="ECO:0000256" key="6">
    <source>
        <dbReference type="ARBA" id="ARBA00022989"/>
    </source>
</evidence>
<sequence length="362" mass="41892">MERKNELLTPIELLSLIVGNMVGIGILTLPKNIAKYAHEDGWIAIILGSIYPFYLALLGIYISKKYPNDNILFLSKKFCGKFIGNILNFLFLLGFIYNFCSTVVFTINVVRIYLVYFLPKFKTILAIIAVVTYVSTKDLKVIARLNLVVFYITIFLLVIPSNVLRKGNILNIQPVFSNSIGNIIKASMQSSFAYAGMEIFFLIYPYVNDKKNIKKYTLMSVLMVTLFYIWSNFLTLFYLGDELIDKLKWPFIATAETLVIPIVNNFRYIFIYLWSTVILKTLTNVHFTVTFTINSWIKKIDRKYICLIIAPILIWISTIFGNEVKFKVISKYFDPIVSIFDTVFITIIAFLIKRDDKNEKRL</sequence>
<evidence type="ECO:0000256" key="4">
    <source>
        <dbReference type="ARBA" id="ARBA00022544"/>
    </source>
</evidence>
<evidence type="ECO:0000313" key="9">
    <source>
        <dbReference type="EMBL" id="MBC2399954.1"/>
    </source>
</evidence>
<dbReference type="Pfam" id="PF03845">
    <property type="entry name" value="Spore_permease"/>
    <property type="match status" value="1"/>
</dbReference>
<feature type="transmembrane region" description="Helical" evidence="8">
    <location>
        <begin position="41"/>
        <end position="62"/>
    </location>
</feature>
<feature type="transmembrane region" description="Helical" evidence="8">
    <location>
        <begin position="7"/>
        <end position="29"/>
    </location>
</feature>
<keyword evidence="4" id="KW-0309">Germination</keyword>
<dbReference type="NCBIfam" id="TIGR00912">
    <property type="entry name" value="2A0309"/>
    <property type="match status" value="1"/>
</dbReference>
<feature type="transmembrane region" description="Helical" evidence="8">
    <location>
        <begin position="82"/>
        <end position="107"/>
    </location>
</feature>